<organism evidence="3 4">
    <name type="scientific">Mycena venus</name>
    <dbReference type="NCBI Taxonomy" id="2733690"/>
    <lineage>
        <taxon>Eukaryota</taxon>
        <taxon>Fungi</taxon>
        <taxon>Dikarya</taxon>
        <taxon>Basidiomycota</taxon>
        <taxon>Agaricomycotina</taxon>
        <taxon>Agaricomycetes</taxon>
        <taxon>Agaricomycetidae</taxon>
        <taxon>Agaricales</taxon>
        <taxon>Marasmiineae</taxon>
        <taxon>Mycenaceae</taxon>
        <taxon>Mycena</taxon>
    </lineage>
</organism>
<dbReference type="Proteomes" id="UP000620124">
    <property type="component" value="Unassembled WGS sequence"/>
</dbReference>
<evidence type="ECO:0000313" key="4">
    <source>
        <dbReference type="Proteomes" id="UP000620124"/>
    </source>
</evidence>
<evidence type="ECO:0000256" key="1">
    <source>
        <dbReference type="SAM" id="MobiDB-lite"/>
    </source>
</evidence>
<sequence length="343" mass="38803">MPLSAYTSETPEFVPPAEIKEDWEKVDSQVGLCMACSFPQHNKQLDMFIQTATVMALLFPYAAIIAPIATIYDMYHQFANKFRQFWAPQNPKEPPTAVHNVLLFIEDLQKLRTHAKANKAAADMAAREKHRAEKEEASRKKDKKSSAEVNDSEDDIEIITAIETNDTDIQSIDGEAFMAEIEEDEASRPSTRSKGKALPKFNKNKLESLSYIKAMKVIEKTAPKEAEAVAAETTPISRKRRHCQLFIEADLISQGPAGGKSVKEIMDMASNAVKGDLGYISSQALIRQEYHNRAEYHATIHRLEYYLTVAKTLWAKQERLVAVMAERHITCTEELPEFQHVFK</sequence>
<keyword evidence="2" id="KW-0812">Transmembrane</keyword>
<keyword evidence="4" id="KW-1185">Reference proteome</keyword>
<evidence type="ECO:0000313" key="3">
    <source>
        <dbReference type="EMBL" id="KAF7334082.1"/>
    </source>
</evidence>
<keyword evidence="2" id="KW-0472">Membrane</keyword>
<evidence type="ECO:0000256" key="2">
    <source>
        <dbReference type="SAM" id="Phobius"/>
    </source>
</evidence>
<keyword evidence="2" id="KW-1133">Transmembrane helix</keyword>
<dbReference type="OrthoDB" id="3068867at2759"/>
<comment type="caution">
    <text evidence="3">The sequence shown here is derived from an EMBL/GenBank/DDBJ whole genome shotgun (WGS) entry which is preliminary data.</text>
</comment>
<feature type="compositionally biased region" description="Basic and acidic residues" evidence="1">
    <location>
        <begin position="125"/>
        <end position="139"/>
    </location>
</feature>
<protein>
    <submittedName>
        <fullName evidence="3">Uncharacterized protein</fullName>
    </submittedName>
</protein>
<feature type="region of interest" description="Disordered" evidence="1">
    <location>
        <begin position="117"/>
        <end position="154"/>
    </location>
</feature>
<accession>A0A8H6X430</accession>
<dbReference type="AlphaFoldDB" id="A0A8H6X430"/>
<feature type="transmembrane region" description="Helical" evidence="2">
    <location>
        <begin position="47"/>
        <end position="72"/>
    </location>
</feature>
<name>A0A8H6X430_9AGAR</name>
<dbReference type="EMBL" id="JACAZI010000027">
    <property type="protein sequence ID" value="KAF7334082.1"/>
    <property type="molecule type" value="Genomic_DNA"/>
</dbReference>
<reference evidence="3" key="1">
    <citation type="submission" date="2020-05" db="EMBL/GenBank/DDBJ databases">
        <title>Mycena genomes resolve the evolution of fungal bioluminescence.</title>
        <authorList>
            <person name="Tsai I.J."/>
        </authorList>
    </citation>
    <scope>NUCLEOTIDE SEQUENCE</scope>
    <source>
        <strain evidence="3">CCC161011</strain>
    </source>
</reference>
<proteinExistence type="predicted"/>
<gene>
    <name evidence="3" type="ORF">MVEN_02313800</name>
</gene>